<reference evidence="1" key="1">
    <citation type="submission" date="2018-02" db="EMBL/GenBank/DDBJ databases">
        <title>Rhizophora mucronata_Transcriptome.</title>
        <authorList>
            <person name="Meera S.P."/>
            <person name="Sreeshan A."/>
            <person name="Augustine A."/>
        </authorList>
    </citation>
    <scope>NUCLEOTIDE SEQUENCE</scope>
    <source>
        <tissue evidence="1">Leaf</tissue>
    </source>
</reference>
<evidence type="ECO:0000313" key="1">
    <source>
        <dbReference type="EMBL" id="MBX39453.1"/>
    </source>
</evidence>
<proteinExistence type="predicted"/>
<protein>
    <submittedName>
        <fullName evidence="1">Uncharacterized protein</fullName>
    </submittedName>
</protein>
<organism evidence="1">
    <name type="scientific">Rhizophora mucronata</name>
    <name type="common">Asiatic mangrove</name>
    <dbReference type="NCBI Taxonomy" id="61149"/>
    <lineage>
        <taxon>Eukaryota</taxon>
        <taxon>Viridiplantae</taxon>
        <taxon>Streptophyta</taxon>
        <taxon>Embryophyta</taxon>
        <taxon>Tracheophyta</taxon>
        <taxon>Spermatophyta</taxon>
        <taxon>Magnoliopsida</taxon>
        <taxon>eudicotyledons</taxon>
        <taxon>Gunneridae</taxon>
        <taxon>Pentapetalae</taxon>
        <taxon>rosids</taxon>
        <taxon>fabids</taxon>
        <taxon>Malpighiales</taxon>
        <taxon>Rhizophoraceae</taxon>
        <taxon>Rhizophora</taxon>
    </lineage>
</organism>
<name>A0A2P2NAG5_RHIMU</name>
<dbReference type="EMBL" id="GGEC01058969">
    <property type="protein sequence ID" value="MBX39453.1"/>
    <property type="molecule type" value="Transcribed_RNA"/>
</dbReference>
<sequence>MLWFYVLNLVCLFQIWSDVMLTSFTLTVISCNCCSLLNCVS</sequence>
<dbReference type="AlphaFoldDB" id="A0A2P2NAG5"/>
<accession>A0A2P2NAG5</accession>